<sequence>MTMPYISRHPLENRLPLEPGIRAVDHMDVPRGTAIATVMAMDGEDAAVAAGLAVAGDMSLRFVAPGEWLAVSQSDTPEGLCRNLSLLLAETASVFDQSDGRVVLRLSGPNVRRILAKGIGIDLHPAVFEIGTSSNVLCGHISINLARTGENEFELIVMRSFAESLFDDLRLMGREFDLSADFSAQG</sequence>
<dbReference type="Gene3D" id="3.30.1360.120">
    <property type="entry name" value="Probable tRNA modification gtpase trme, domain 1"/>
    <property type="match status" value="1"/>
</dbReference>
<proteinExistence type="predicted"/>
<dbReference type="Gene3D" id="3.30.70.1520">
    <property type="entry name" value="Heterotetrameric sarcosine oxidase"/>
    <property type="match status" value="1"/>
</dbReference>
<evidence type="ECO:0000313" key="1">
    <source>
        <dbReference type="EMBL" id="MBP1861307.1"/>
    </source>
</evidence>
<dbReference type="SUPFAM" id="SSF103025">
    <property type="entry name" value="Folate-binding domain"/>
    <property type="match status" value="1"/>
</dbReference>
<comment type="caution">
    <text evidence="1">The sequence shown here is derived from an EMBL/GenBank/DDBJ whole genome shotgun (WGS) entry which is preliminary data.</text>
</comment>
<dbReference type="Pfam" id="PF04268">
    <property type="entry name" value="SoxG"/>
    <property type="match status" value="1"/>
</dbReference>
<organism evidence="1 2">
    <name type="scientific">Rhizobium herbae</name>
    <dbReference type="NCBI Taxonomy" id="508661"/>
    <lineage>
        <taxon>Bacteria</taxon>
        <taxon>Pseudomonadati</taxon>
        <taxon>Pseudomonadota</taxon>
        <taxon>Alphaproteobacteria</taxon>
        <taxon>Hyphomicrobiales</taxon>
        <taxon>Rhizobiaceae</taxon>
        <taxon>Rhizobium/Agrobacterium group</taxon>
        <taxon>Rhizobium</taxon>
    </lineage>
</organism>
<name>A0ABS4ETP5_9HYPH</name>
<dbReference type="Proteomes" id="UP000823786">
    <property type="component" value="Unassembled WGS sequence"/>
</dbReference>
<keyword evidence="2" id="KW-1185">Reference proteome</keyword>
<keyword evidence="1" id="KW-0560">Oxidoreductase</keyword>
<dbReference type="GO" id="GO:0008115">
    <property type="term" value="F:sarcosine oxidase activity"/>
    <property type="evidence" value="ECO:0007669"/>
    <property type="project" value="UniProtKB-EC"/>
</dbReference>
<accession>A0ABS4ETP5</accession>
<dbReference type="EMBL" id="JAGGJV010000010">
    <property type="protein sequence ID" value="MBP1861307.1"/>
    <property type="molecule type" value="Genomic_DNA"/>
</dbReference>
<protein>
    <submittedName>
        <fullName evidence="1">Sarcosine oxidase subunit gamma</fullName>
        <ecNumber evidence="1">1.5.3.1</ecNumber>
    </submittedName>
</protein>
<reference evidence="1 2" key="1">
    <citation type="submission" date="2021-03" db="EMBL/GenBank/DDBJ databases">
        <title>Genomic Encyclopedia of Type Strains, Phase IV (KMG-IV): sequencing the most valuable type-strain genomes for metagenomic binning, comparative biology and taxonomic classification.</title>
        <authorList>
            <person name="Goeker M."/>
        </authorList>
    </citation>
    <scope>NUCLEOTIDE SEQUENCE [LARGE SCALE GENOMIC DNA]</scope>
    <source>
        <strain evidence="1 2">DSM 26427</strain>
    </source>
</reference>
<dbReference type="InterPro" id="IPR007375">
    <property type="entry name" value="SoxG"/>
</dbReference>
<dbReference type="RefSeq" id="WP_209855423.1">
    <property type="nucleotide sequence ID" value="NZ_JAGGJV010000010.1"/>
</dbReference>
<evidence type="ECO:0000313" key="2">
    <source>
        <dbReference type="Proteomes" id="UP000823786"/>
    </source>
</evidence>
<dbReference type="InterPro" id="IPR027266">
    <property type="entry name" value="TrmE/GcvT-like"/>
</dbReference>
<dbReference type="EC" id="1.5.3.1" evidence="1"/>
<gene>
    <name evidence="1" type="ORF">J2Z75_004836</name>
</gene>